<dbReference type="SUPFAM" id="SSF56487">
    <property type="entry name" value="SRCR-like"/>
    <property type="match status" value="2"/>
</dbReference>
<feature type="region of interest" description="Disordered" evidence="8">
    <location>
        <begin position="564"/>
        <end position="584"/>
    </location>
</feature>
<keyword evidence="9" id="KW-0812">Transmembrane</keyword>
<dbReference type="InterPro" id="IPR001190">
    <property type="entry name" value="SRCR"/>
</dbReference>
<protein>
    <recommendedName>
        <fullName evidence="10">SRCR domain-containing protein</fullName>
    </recommendedName>
</protein>
<evidence type="ECO:0000313" key="11">
    <source>
        <dbReference type="Ensembl" id="ENSSMAP00000030916.2"/>
    </source>
</evidence>
<dbReference type="GO" id="GO:0031638">
    <property type="term" value="P:zymogen activation"/>
    <property type="evidence" value="ECO:0007669"/>
    <property type="project" value="TreeGrafter"/>
</dbReference>
<dbReference type="Ensembl" id="ENSSMAT00000031294.2">
    <property type="protein sequence ID" value="ENSSMAP00000030916.2"/>
    <property type="gene ID" value="ENSSMAG00000018863.2"/>
</dbReference>
<keyword evidence="5 7" id="KW-1015">Disulfide bond</keyword>
<evidence type="ECO:0000259" key="10">
    <source>
        <dbReference type="PROSITE" id="PS50287"/>
    </source>
</evidence>
<dbReference type="PROSITE" id="PS50287">
    <property type="entry name" value="SRCR_2"/>
    <property type="match status" value="2"/>
</dbReference>
<keyword evidence="9" id="KW-0472">Membrane</keyword>
<comment type="caution">
    <text evidence="7">Lacks conserved residue(s) required for the propagation of feature annotation.</text>
</comment>
<reference evidence="11" key="2">
    <citation type="submission" date="2025-08" db="UniProtKB">
        <authorList>
            <consortium name="Ensembl"/>
        </authorList>
    </citation>
    <scope>IDENTIFICATION</scope>
</reference>
<proteinExistence type="predicted"/>
<comment type="subcellular location">
    <subcellularLocation>
        <location evidence="1">Secreted</location>
    </subcellularLocation>
</comment>
<evidence type="ECO:0000313" key="12">
    <source>
        <dbReference type="Proteomes" id="UP000694558"/>
    </source>
</evidence>
<feature type="disulfide bond" evidence="7">
    <location>
        <begin position="294"/>
        <end position="304"/>
    </location>
</feature>
<keyword evidence="9" id="KW-1133">Transmembrane helix</keyword>
<dbReference type="GO" id="GO:0005886">
    <property type="term" value="C:plasma membrane"/>
    <property type="evidence" value="ECO:0007669"/>
    <property type="project" value="TreeGrafter"/>
</dbReference>
<evidence type="ECO:0000256" key="5">
    <source>
        <dbReference type="ARBA" id="ARBA00023157"/>
    </source>
</evidence>
<evidence type="ECO:0000256" key="1">
    <source>
        <dbReference type="ARBA" id="ARBA00004613"/>
    </source>
</evidence>
<feature type="disulfide bond" evidence="7">
    <location>
        <begin position="250"/>
        <end position="314"/>
    </location>
</feature>
<dbReference type="Proteomes" id="UP000694558">
    <property type="component" value="Chromosome 22"/>
</dbReference>
<evidence type="ECO:0000256" key="3">
    <source>
        <dbReference type="ARBA" id="ARBA00022729"/>
    </source>
</evidence>
<organism evidence="11 12">
    <name type="scientific">Scophthalmus maximus</name>
    <name type="common">Turbot</name>
    <name type="synonym">Psetta maxima</name>
    <dbReference type="NCBI Taxonomy" id="52904"/>
    <lineage>
        <taxon>Eukaryota</taxon>
        <taxon>Metazoa</taxon>
        <taxon>Chordata</taxon>
        <taxon>Craniata</taxon>
        <taxon>Vertebrata</taxon>
        <taxon>Euteleostomi</taxon>
        <taxon>Actinopterygii</taxon>
        <taxon>Neopterygii</taxon>
        <taxon>Teleostei</taxon>
        <taxon>Neoteleostei</taxon>
        <taxon>Acanthomorphata</taxon>
        <taxon>Carangaria</taxon>
        <taxon>Pleuronectiformes</taxon>
        <taxon>Pleuronectoidei</taxon>
        <taxon>Scophthalmidae</taxon>
        <taxon>Scophthalmus</taxon>
    </lineage>
</organism>
<evidence type="ECO:0000256" key="4">
    <source>
        <dbReference type="ARBA" id="ARBA00022737"/>
    </source>
</evidence>
<keyword evidence="3" id="KW-0732">Signal</keyword>
<dbReference type="GO" id="GO:0005615">
    <property type="term" value="C:extracellular space"/>
    <property type="evidence" value="ECO:0007669"/>
    <property type="project" value="TreeGrafter"/>
</dbReference>
<dbReference type="AlphaFoldDB" id="A0A8D3BA34"/>
<dbReference type="GeneTree" id="ENSGT00950000183145"/>
<dbReference type="PANTHER" id="PTHR48071:SF15">
    <property type="entry name" value="SRCR DOMAIN-CONTAINING PROTEIN"/>
    <property type="match status" value="1"/>
</dbReference>
<dbReference type="GO" id="GO:0004252">
    <property type="term" value="F:serine-type endopeptidase activity"/>
    <property type="evidence" value="ECO:0007669"/>
    <property type="project" value="TreeGrafter"/>
</dbReference>
<feature type="transmembrane region" description="Helical" evidence="9">
    <location>
        <begin position="351"/>
        <end position="373"/>
    </location>
</feature>
<evidence type="ECO:0000256" key="6">
    <source>
        <dbReference type="ARBA" id="ARBA00023180"/>
    </source>
</evidence>
<keyword evidence="4" id="KW-0677">Repeat</keyword>
<sequence>MYSSLKWLQNERSTLPPSSGDPYVHLHAGGCKWTLRLPGNRSSDEVPLSSDSADPLAQRICQGLGCGGVYHVDKTGPAAPNATCFHDCSYKDHRLQNCSRTAGSDCTVITEAVCGHQALRLVGGPDRCAGRVELWRNGMWGTVCDDRWDLRDAGVACAQLGCGYALSVTGQGDGSFAPGRGPVHLDELNCTGQEGNLWACPAAQEEPDCGHKEDAGVICSEMRAIRLTGGLDRCSGKLEVHRNGSWGTVCDNCWNEGLASVVCSMLRCGATPLKVSQFVPALAHNGGTLWYYQCGPAERSLWQCREFANRTHLCAHSKASGLFLCELCAPAGTTTAAAAAAGVFISASPELLSAVTVCLLLLLLLIINTVLCCHYRRRHAFLFQQTRSGPRPRSGHSDNDYQGAVDLVKVTAAVQPQTDVPPNPRYLWTQLSSVDSTSVDTDYEHEPLSFIPPPSICRYRTDTNPLTRPSALDSLCEEGECVVETGAFPDHSRGPHDAQCARVSKISVDSFETTSTSSGECYENINNSGHIMVTPEQGQSSAANGALAPLRLLDNNNQLYYRQTTDLSSSDDDDGPLYSPVSPD</sequence>
<dbReference type="FunFam" id="3.10.250.10:FF:000002">
    <property type="entry name" value="Scavenger receptor cysteine-rich type 1 protein M130"/>
    <property type="match status" value="1"/>
</dbReference>
<gene>
    <name evidence="11" type="primary">LOC118291739</name>
</gene>
<dbReference type="InterPro" id="IPR036772">
    <property type="entry name" value="SRCR-like_dom_sf"/>
</dbReference>
<name>A0A8D3BA34_SCOMX</name>
<evidence type="ECO:0000256" key="8">
    <source>
        <dbReference type="SAM" id="MobiDB-lite"/>
    </source>
</evidence>
<feature type="domain" description="SRCR" evidence="10">
    <location>
        <begin position="119"/>
        <end position="220"/>
    </location>
</feature>
<dbReference type="SMART" id="SM00202">
    <property type="entry name" value="SR"/>
    <property type="match status" value="2"/>
</dbReference>
<accession>A0A8D3BA34</accession>
<dbReference type="Pfam" id="PF00530">
    <property type="entry name" value="SRCR"/>
    <property type="match status" value="2"/>
</dbReference>
<keyword evidence="6" id="KW-0325">Glycoprotein</keyword>
<feature type="domain" description="SRCR" evidence="10">
    <location>
        <begin position="225"/>
        <end position="326"/>
    </location>
</feature>
<dbReference type="PROSITE" id="PS00420">
    <property type="entry name" value="SRCR_1"/>
    <property type="match status" value="1"/>
</dbReference>
<reference evidence="11" key="1">
    <citation type="submission" date="2023-05" db="EMBL/GenBank/DDBJ databases">
        <title>High-quality long-read genome of Scophthalmus maximus.</title>
        <authorList>
            <person name="Lien S."/>
            <person name="Martinez P."/>
        </authorList>
    </citation>
    <scope>NUCLEOTIDE SEQUENCE [LARGE SCALE GENOMIC DNA]</scope>
</reference>
<dbReference type="Gene3D" id="3.10.250.10">
    <property type="entry name" value="SRCR-like domain"/>
    <property type="match status" value="2"/>
</dbReference>
<dbReference type="PANTHER" id="PTHR48071">
    <property type="entry name" value="SRCR DOMAIN-CONTAINING PROTEIN"/>
    <property type="match status" value="1"/>
</dbReference>
<evidence type="ECO:0000256" key="7">
    <source>
        <dbReference type="PROSITE-ProRule" id="PRU00196"/>
    </source>
</evidence>
<evidence type="ECO:0000256" key="2">
    <source>
        <dbReference type="ARBA" id="ARBA00022525"/>
    </source>
</evidence>
<feature type="disulfide bond" evidence="7">
    <location>
        <begin position="190"/>
        <end position="200"/>
    </location>
</feature>
<dbReference type="PRINTS" id="PR00258">
    <property type="entry name" value="SPERACTRCPTR"/>
</dbReference>
<keyword evidence="2" id="KW-0964">Secreted</keyword>
<evidence type="ECO:0000256" key="9">
    <source>
        <dbReference type="SAM" id="Phobius"/>
    </source>
</evidence>